<sequence>MKMNRSIVYISAILVIIGIILMAAGATKVVFPEEHFAVNGMYETTGSITNYFWNFFGLAIFLFGIGGFISYFELKKGLNNKKGDING</sequence>
<dbReference type="EMBL" id="CP029288">
    <property type="protein sequence ID" value="AWR96936.1"/>
    <property type="molecule type" value="Genomic_DNA"/>
</dbReference>
<dbReference type="Proteomes" id="UP000248410">
    <property type="component" value="Chromosome"/>
</dbReference>
<keyword evidence="1" id="KW-1133">Transmembrane helix</keyword>
<proteinExistence type="predicted"/>
<reference evidence="2 3" key="1">
    <citation type="submission" date="2018-05" db="EMBL/GenBank/DDBJ databases">
        <title>Complete Genome Sequences of Extremely Thermoacidophilic, Metal-Mobilizing Type-Strain Members of the Archaeal Family Sulfolobaceae: Acidianus brierleyi DSM-1651T, Acidianus sulfidivorans DSM-18786T, Metallosphaera hakonensis DSM-7519T, and Metallosphaera prunae DSM-10039T.</title>
        <authorList>
            <person name="Counts J.A."/>
            <person name="Kelly R.M."/>
        </authorList>
    </citation>
    <scope>NUCLEOTIDE SEQUENCE [LARGE SCALE GENOMIC DNA]</scope>
    <source>
        <strain evidence="2 3">JP7</strain>
    </source>
</reference>
<evidence type="ECO:0000313" key="2">
    <source>
        <dbReference type="EMBL" id="AWR96936.1"/>
    </source>
</evidence>
<gene>
    <name evidence="2" type="ORF">DFR86_04755</name>
</gene>
<name>A0A2U9ILN6_9CREN</name>
<keyword evidence="1" id="KW-0812">Transmembrane</keyword>
<evidence type="ECO:0000313" key="3">
    <source>
        <dbReference type="Proteomes" id="UP000248410"/>
    </source>
</evidence>
<organism evidence="2 3">
    <name type="scientific">Acidianus sulfidivorans JP7</name>
    <dbReference type="NCBI Taxonomy" id="619593"/>
    <lineage>
        <taxon>Archaea</taxon>
        <taxon>Thermoproteota</taxon>
        <taxon>Thermoprotei</taxon>
        <taxon>Sulfolobales</taxon>
        <taxon>Sulfolobaceae</taxon>
        <taxon>Acidianus</taxon>
    </lineage>
</organism>
<dbReference type="KEGG" id="asul:DFR86_04755"/>
<protein>
    <submittedName>
        <fullName evidence="2">Uncharacterized protein</fullName>
    </submittedName>
</protein>
<dbReference type="AlphaFoldDB" id="A0A2U9ILN6"/>
<evidence type="ECO:0000256" key="1">
    <source>
        <dbReference type="SAM" id="Phobius"/>
    </source>
</evidence>
<keyword evidence="3" id="KW-1185">Reference proteome</keyword>
<feature type="transmembrane region" description="Helical" evidence="1">
    <location>
        <begin position="51"/>
        <end position="72"/>
    </location>
</feature>
<accession>A0A2U9ILN6</accession>
<keyword evidence="1" id="KW-0472">Membrane</keyword>
<feature type="transmembrane region" description="Helical" evidence="1">
    <location>
        <begin position="7"/>
        <end position="31"/>
    </location>
</feature>